<gene>
    <name evidence="2" type="ORF">G7Z17_g1433</name>
</gene>
<dbReference type="Proteomes" id="UP000722485">
    <property type="component" value="Unassembled WGS sequence"/>
</dbReference>
<dbReference type="Pfam" id="PF01323">
    <property type="entry name" value="DSBA"/>
    <property type="match status" value="1"/>
</dbReference>
<dbReference type="PANTHER" id="PTHR13887">
    <property type="entry name" value="GLUTATHIONE S-TRANSFERASE KAPPA"/>
    <property type="match status" value="1"/>
</dbReference>
<accession>A0A9P5HIE7</accession>
<dbReference type="Gene3D" id="3.40.30.10">
    <property type="entry name" value="Glutaredoxin"/>
    <property type="match status" value="1"/>
</dbReference>
<organism evidence="2 3">
    <name type="scientific">Cylindrodendrum hubeiense</name>
    <dbReference type="NCBI Taxonomy" id="595255"/>
    <lineage>
        <taxon>Eukaryota</taxon>
        <taxon>Fungi</taxon>
        <taxon>Dikarya</taxon>
        <taxon>Ascomycota</taxon>
        <taxon>Pezizomycotina</taxon>
        <taxon>Sordariomycetes</taxon>
        <taxon>Hypocreomycetidae</taxon>
        <taxon>Hypocreales</taxon>
        <taxon>Nectriaceae</taxon>
        <taxon>Cylindrodendrum</taxon>
    </lineage>
</organism>
<evidence type="ECO:0000259" key="1">
    <source>
        <dbReference type="Pfam" id="PF01323"/>
    </source>
</evidence>
<dbReference type="InterPro" id="IPR001853">
    <property type="entry name" value="DSBA-like_thioredoxin_dom"/>
</dbReference>
<protein>
    <recommendedName>
        <fullName evidence="1">DSBA-like thioredoxin domain-containing protein</fullName>
    </recommendedName>
</protein>
<dbReference type="GO" id="GO:0016491">
    <property type="term" value="F:oxidoreductase activity"/>
    <property type="evidence" value="ECO:0007669"/>
    <property type="project" value="InterPro"/>
</dbReference>
<dbReference type="AlphaFoldDB" id="A0A9P5HIE7"/>
<evidence type="ECO:0000313" key="3">
    <source>
        <dbReference type="Proteomes" id="UP000722485"/>
    </source>
</evidence>
<keyword evidence="3" id="KW-1185">Reference proteome</keyword>
<comment type="caution">
    <text evidence="2">The sequence shown here is derived from an EMBL/GenBank/DDBJ whole genome shotgun (WGS) entry which is preliminary data.</text>
</comment>
<dbReference type="InterPro" id="IPR036249">
    <property type="entry name" value="Thioredoxin-like_sf"/>
</dbReference>
<feature type="domain" description="DSBA-like thioredoxin" evidence="1">
    <location>
        <begin position="9"/>
        <end position="196"/>
    </location>
</feature>
<dbReference type="OrthoDB" id="1930760at2759"/>
<sequence>MTVFNIAVTADTVCPFCYVATKQIANAIGAYKAKNPASTSEFKVQWHPFFLAENPPKPSVNKRQYLIEKFGAEMLDRIYSSQEALGKEHNINFSKDGIIGDTKDSHRLINYGGTKSPEIQRKIISAVYKSHFEDGLDISSTETLSKIAGKAGLKEDEVLNWLNSNAGVREVEEEAAGARAAGIKSVPNIVVSGHDIGTQRDVQSFLDVFQKVEEVEKV</sequence>
<dbReference type="PANTHER" id="PTHR13887:SF41">
    <property type="entry name" value="THIOREDOXIN SUPERFAMILY PROTEIN"/>
    <property type="match status" value="1"/>
</dbReference>
<evidence type="ECO:0000313" key="2">
    <source>
        <dbReference type="EMBL" id="KAF7556392.1"/>
    </source>
</evidence>
<reference evidence="2" key="1">
    <citation type="submission" date="2020-03" db="EMBL/GenBank/DDBJ databases">
        <title>Draft Genome Sequence of Cylindrodendrum hubeiense.</title>
        <authorList>
            <person name="Buettner E."/>
            <person name="Kellner H."/>
        </authorList>
    </citation>
    <scope>NUCLEOTIDE SEQUENCE</scope>
    <source>
        <strain evidence="2">IHI 201604</strain>
    </source>
</reference>
<dbReference type="SUPFAM" id="SSF52833">
    <property type="entry name" value="Thioredoxin-like"/>
    <property type="match status" value="1"/>
</dbReference>
<proteinExistence type="predicted"/>
<name>A0A9P5HIE7_9HYPO</name>
<dbReference type="EMBL" id="JAANBB010000012">
    <property type="protein sequence ID" value="KAF7556392.1"/>
    <property type="molecule type" value="Genomic_DNA"/>
</dbReference>